<dbReference type="OrthoDB" id="7269060at2"/>
<dbReference type="Pfam" id="PF06776">
    <property type="entry name" value="IalB"/>
    <property type="match status" value="1"/>
</dbReference>
<name>B8EQJ1_METSB</name>
<accession>B8EQJ1</accession>
<feature type="signal peptide" evidence="2">
    <location>
        <begin position="1"/>
        <end position="21"/>
    </location>
</feature>
<dbReference type="Proteomes" id="UP000002257">
    <property type="component" value="Chromosome"/>
</dbReference>
<evidence type="ECO:0000313" key="3">
    <source>
        <dbReference type="EMBL" id="ACK52204.1"/>
    </source>
</evidence>
<dbReference type="InterPro" id="IPR038696">
    <property type="entry name" value="IalB_sf"/>
</dbReference>
<dbReference type="Gene3D" id="2.60.40.1880">
    <property type="entry name" value="Invasion associated locus B (IalB) protein"/>
    <property type="match status" value="1"/>
</dbReference>
<keyword evidence="2" id="KW-0732">Signal</keyword>
<dbReference type="HOGENOM" id="CLU_096085_2_1_5"/>
<dbReference type="KEGG" id="msl:Msil_3297"/>
<feature type="region of interest" description="Disordered" evidence="1">
    <location>
        <begin position="77"/>
        <end position="116"/>
    </location>
</feature>
<protein>
    <submittedName>
        <fullName evidence="3">Putative invasion protein B</fullName>
    </submittedName>
</protein>
<dbReference type="EMBL" id="CP001280">
    <property type="protein sequence ID" value="ACK52204.1"/>
    <property type="molecule type" value="Genomic_DNA"/>
</dbReference>
<evidence type="ECO:0000313" key="4">
    <source>
        <dbReference type="Proteomes" id="UP000002257"/>
    </source>
</evidence>
<feature type="chain" id="PRO_5002871583" evidence="2">
    <location>
        <begin position="22"/>
        <end position="210"/>
    </location>
</feature>
<reference evidence="3 4" key="1">
    <citation type="journal article" date="2010" name="J. Bacteriol.">
        <title>Complete genome sequence of the aerobic facultative methanotroph Methylocella silvestris BL2.</title>
        <authorList>
            <person name="Chen Y."/>
            <person name="Crombie A."/>
            <person name="Rahman M.T."/>
            <person name="Dedysh S.N."/>
            <person name="Liesack W."/>
            <person name="Stott M.B."/>
            <person name="Alam M."/>
            <person name="Theisen A.R."/>
            <person name="Murrell J.C."/>
            <person name="Dunfield P.F."/>
        </authorList>
    </citation>
    <scope>NUCLEOTIDE SEQUENCE [LARGE SCALE GENOMIC DNA]</scope>
    <source>
        <strain evidence="4">DSM 15510 / CIP 108128 / LMG 27833 / NCIMB 13906 / BL2</strain>
    </source>
</reference>
<evidence type="ECO:0000256" key="1">
    <source>
        <dbReference type="SAM" id="MobiDB-lite"/>
    </source>
</evidence>
<dbReference type="eggNOG" id="COG5342">
    <property type="taxonomic scope" value="Bacteria"/>
</dbReference>
<gene>
    <name evidence="3" type="ordered locus">Msil_3297</name>
</gene>
<sequence length="210" mass="22138">MRKLSTLAALALIVSPAAAMAEARPAASAADNIAAFGDWKMRCGEGSPGEWACEVIASVVPPGQAEPIAQVAFGRKIQAPDARKDKPAASKAGDKDKQTADKPAEKPASKDEKPAETTTRLVILVPVNVTIAPGLEVLADPAQPALKIPLKTCIQAACFSEIELNNDQLQLFRNRSQPAQITFTDPRGNPVKIALSLKGLDQALDALAKR</sequence>
<dbReference type="RefSeq" id="WP_012592273.1">
    <property type="nucleotide sequence ID" value="NC_011666.1"/>
</dbReference>
<feature type="compositionally biased region" description="Basic and acidic residues" evidence="1">
    <location>
        <begin position="81"/>
        <end position="115"/>
    </location>
</feature>
<dbReference type="AlphaFoldDB" id="B8EQJ1"/>
<organism evidence="3 4">
    <name type="scientific">Methylocella silvestris (strain DSM 15510 / CIP 108128 / LMG 27833 / NCIMB 13906 / BL2)</name>
    <dbReference type="NCBI Taxonomy" id="395965"/>
    <lineage>
        <taxon>Bacteria</taxon>
        <taxon>Pseudomonadati</taxon>
        <taxon>Pseudomonadota</taxon>
        <taxon>Alphaproteobacteria</taxon>
        <taxon>Hyphomicrobiales</taxon>
        <taxon>Beijerinckiaceae</taxon>
        <taxon>Methylocella</taxon>
    </lineage>
</organism>
<evidence type="ECO:0000256" key="2">
    <source>
        <dbReference type="SAM" id="SignalP"/>
    </source>
</evidence>
<proteinExistence type="predicted"/>
<keyword evidence="4" id="KW-1185">Reference proteome</keyword>
<dbReference type="STRING" id="395965.Msil_3297"/>
<dbReference type="InterPro" id="IPR010642">
    <property type="entry name" value="Invasion_prot_B"/>
</dbReference>